<evidence type="ECO:0000256" key="4">
    <source>
        <dbReference type="ARBA" id="ARBA00022691"/>
    </source>
</evidence>
<comment type="similarity">
    <text evidence="1">Belongs to the CFA/CMAS family.</text>
</comment>
<dbReference type="GO" id="GO:0008610">
    <property type="term" value="P:lipid biosynthetic process"/>
    <property type="evidence" value="ECO:0007669"/>
    <property type="project" value="InterPro"/>
</dbReference>
<dbReference type="InterPro" id="IPR029063">
    <property type="entry name" value="SAM-dependent_MTases_sf"/>
</dbReference>
<dbReference type="GO" id="GO:0008168">
    <property type="term" value="F:methyltransferase activity"/>
    <property type="evidence" value="ECO:0007669"/>
    <property type="project" value="UniProtKB-KW"/>
</dbReference>
<keyword evidence="4" id="KW-0949">S-adenosyl-L-methionine</keyword>
<evidence type="ECO:0000256" key="5">
    <source>
        <dbReference type="ARBA" id="ARBA00023098"/>
    </source>
</evidence>
<evidence type="ECO:0000256" key="3">
    <source>
        <dbReference type="ARBA" id="ARBA00022679"/>
    </source>
</evidence>
<accession>A0A5C4MP36</accession>
<evidence type="ECO:0000313" key="7">
    <source>
        <dbReference type="EMBL" id="TNC50373.1"/>
    </source>
</evidence>
<sequence>MSILRTAPADDRQVVGIDPERWPYVAEVPDNQARALAARAVVAGAVRRLPMRLRRPDGTVRGGGGAGDPELRLVRPADFHQRLGSRGLIGFGESYMAGDWDAEDLAGVLTVLAENASTLVPAPLQRLRRVAVPRRPDVDVNTREGSRANIAHHYDLSNELFRTFLDPTLSYSAALFPTDPTVPLAGEPVDLGDGTLADAQRHKVARMLDVAGVGPGRRLLEIGTGWGELALEAADRGADVTTITLSQEQASLARSRLLRAGLGDRATVILQDYRDTEGTYDAIVSVEMIEAVGAEHWDEYFSTLARLLAPGGRAGLQAITMPHDRMLASRDTGTWVLAYIFPGGAIPSKEVVAERSDAAGLRVDSALSMGMHYAETLRRWRARFEARAEDVAALGFDEVFRRMWSFYLAYSEAGFRSGYLDVVQYGLSKPDADHQEGATS</sequence>
<dbReference type="CDD" id="cd02440">
    <property type="entry name" value="AdoMet_MTases"/>
    <property type="match status" value="1"/>
</dbReference>
<dbReference type="PANTHER" id="PTHR43667:SF2">
    <property type="entry name" value="FATTY ACID C-METHYL TRANSFERASE"/>
    <property type="match status" value="1"/>
</dbReference>
<protein>
    <submittedName>
        <fullName evidence="6">Class I SAM-dependent methyltransferase</fullName>
    </submittedName>
</protein>
<dbReference type="GO" id="GO:0032259">
    <property type="term" value="P:methylation"/>
    <property type="evidence" value="ECO:0007669"/>
    <property type="project" value="UniProtKB-KW"/>
</dbReference>
<keyword evidence="5" id="KW-0443">Lipid metabolism</keyword>
<comment type="caution">
    <text evidence="6">The sequence shown here is derived from an EMBL/GenBank/DDBJ whole genome shotgun (WGS) entry which is preliminary data.</text>
</comment>
<organism evidence="6 8">
    <name type="scientific">Mumia zhuanghuii</name>
    <dbReference type="NCBI Taxonomy" id="2585211"/>
    <lineage>
        <taxon>Bacteria</taxon>
        <taxon>Bacillati</taxon>
        <taxon>Actinomycetota</taxon>
        <taxon>Actinomycetes</taxon>
        <taxon>Propionibacteriales</taxon>
        <taxon>Nocardioidaceae</taxon>
        <taxon>Mumia</taxon>
    </lineage>
</organism>
<evidence type="ECO:0000256" key="1">
    <source>
        <dbReference type="ARBA" id="ARBA00010815"/>
    </source>
</evidence>
<dbReference type="Proteomes" id="UP000306740">
    <property type="component" value="Unassembled WGS sequence"/>
</dbReference>
<dbReference type="OrthoDB" id="9782855at2"/>
<evidence type="ECO:0000256" key="2">
    <source>
        <dbReference type="ARBA" id="ARBA00022603"/>
    </source>
</evidence>
<name>A0A5C4MP36_9ACTN</name>
<dbReference type="Gene3D" id="3.40.50.150">
    <property type="entry name" value="Vaccinia Virus protein VP39"/>
    <property type="match status" value="1"/>
</dbReference>
<reference evidence="6 8" key="1">
    <citation type="submission" date="2019-05" db="EMBL/GenBank/DDBJ databases">
        <title>Mumia sp. nov., isolated from the intestinal contents of plateau pika (Ochotona curzoniae) in the Qinghai-Tibet plateau of China.</title>
        <authorList>
            <person name="Tian Z."/>
        </authorList>
    </citation>
    <scope>NUCLEOTIDE SEQUENCE [LARGE SCALE GENOMIC DNA]</scope>
    <source>
        <strain evidence="8">527</strain>
        <strain evidence="6">Z527</strain>
    </source>
</reference>
<dbReference type="RefSeq" id="WP_139105303.1">
    <property type="nucleotide sequence ID" value="NZ_VDFR01000016.1"/>
</dbReference>
<keyword evidence="3 6" id="KW-0808">Transferase</keyword>
<evidence type="ECO:0000313" key="8">
    <source>
        <dbReference type="Proteomes" id="UP000306740"/>
    </source>
</evidence>
<dbReference type="InterPro" id="IPR050723">
    <property type="entry name" value="CFA/CMAS"/>
</dbReference>
<dbReference type="PIRSF" id="PIRSF003085">
    <property type="entry name" value="CMAS"/>
    <property type="match status" value="1"/>
</dbReference>
<dbReference type="InterPro" id="IPR003333">
    <property type="entry name" value="CMAS"/>
</dbReference>
<dbReference type="EMBL" id="VDFR01000048">
    <property type="protein sequence ID" value="TNC47071.1"/>
    <property type="molecule type" value="Genomic_DNA"/>
</dbReference>
<evidence type="ECO:0000313" key="6">
    <source>
        <dbReference type="EMBL" id="TNC47071.1"/>
    </source>
</evidence>
<dbReference type="EMBL" id="VDFR01000016">
    <property type="protein sequence ID" value="TNC50373.1"/>
    <property type="molecule type" value="Genomic_DNA"/>
</dbReference>
<gene>
    <name evidence="7" type="ORF">FHE65_03670</name>
    <name evidence="6" type="ORF">FHE65_10635</name>
</gene>
<dbReference type="SUPFAM" id="SSF53335">
    <property type="entry name" value="S-adenosyl-L-methionine-dependent methyltransferases"/>
    <property type="match status" value="1"/>
</dbReference>
<keyword evidence="2 6" id="KW-0489">Methyltransferase</keyword>
<dbReference type="AlphaFoldDB" id="A0A5C4MP36"/>
<dbReference type="PANTHER" id="PTHR43667">
    <property type="entry name" value="CYCLOPROPANE-FATTY-ACYL-PHOSPHOLIPID SYNTHASE"/>
    <property type="match status" value="1"/>
</dbReference>
<proteinExistence type="inferred from homology"/>
<dbReference type="Pfam" id="PF02353">
    <property type="entry name" value="CMAS"/>
    <property type="match status" value="1"/>
</dbReference>